<feature type="coiled-coil region" evidence="1">
    <location>
        <begin position="26"/>
        <end position="53"/>
    </location>
</feature>
<keyword evidence="3" id="KW-1185">Reference proteome</keyword>
<dbReference type="Proteomes" id="UP000239480">
    <property type="component" value="Unassembled WGS sequence"/>
</dbReference>
<comment type="caution">
    <text evidence="2">The sequence shown here is derived from an EMBL/GenBank/DDBJ whole genome shotgun (WGS) entry which is preliminary data.</text>
</comment>
<dbReference type="OrthoDB" id="7859303at2"/>
<dbReference type="AlphaFoldDB" id="A0A2T0RPB3"/>
<evidence type="ECO:0000256" key="1">
    <source>
        <dbReference type="SAM" id="Coils"/>
    </source>
</evidence>
<evidence type="ECO:0008006" key="4">
    <source>
        <dbReference type="Google" id="ProtNLM"/>
    </source>
</evidence>
<accession>A0A2T0RPB3</accession>
<protein>
    <recommendedName>
        <fullName evidence="4">Flagellar FliJ protein</fullName>
    </recommendedName>
</protein>
<gene>
    <name evidence="2" type="ORF">CLV78_10578</name>
</gene>
<sequence length="129" mass="15273">MKLDARKLAALQNVTRAKWDACSQDLRQAVREEQQIQRQLDRLADRKRQYLEVLASDDPATWGEKEAVLKWIRWFERERRNLICALAKARVNQEVERNRTRESFGRNQAVNSLLERAGKLKRQTEARNV</sequence>
<name>A0A2T0RPB3_9RHOB</name>
<organism evidence="2 3">
    <name type="scientific">Aliiruegeria haliotis</name>
    <dbReference type="NCBI Taxonomy" id="1280846"/>
    <lineage>
        <taxon>Bacteria</taxon>
        <taxon>Pseudomonadati</taxon>
        <taxon>Pseudomonadota</taxon>
        <taxon>Alphaproteobacteria</taxon>
        <taxon>Rhodobacterales</taxon>
        <taxon>Roseobacteraceae</taxon>
        <taxon>Aliiruegeria</taxon>
    </lineage>
</organism>
<keyword evidence="1" id="KW-0175">Coiled coil</keyword>
<dbReference type="RefSeq" id="WP_106205345.1">
    <property type="nucleotide sequence ID" value="NZ_PVTD01000005.1"/>
</dbReference>
<reference evidence="2 3" key="1">
    <citation type="submission" date="2018-03" db="EMBL/GenBank/DDBJ databases">
        <title>Genomic Encyclopedia of Archaeal and Bacterial Type Strains, Phase II (KMG-II): from individual species to whole genera.</title>
        <authorList>
            <person name="Goeker M."/>
        </authorList>
    </citation>
    <scope>NUCLEOTIDE SEQUENCE [LARGE SCALE GENOMIC DNA]</scope>
    <source>
        <strain evidence="2 3">DSM 29328</strain>
    </source>
</reference>
<evidence type="ECO:0000313" key="2">
    <source>
        <dbReference type="EMBL" id="PRY23026.1"/>
    </source>
</evidence>
<dbReference type="EMBL" id="PVTD01000005">
    <property type="protein sequence ID" value="PRY23026.1"/>
    <property type="molecule type" value="Genomic_DNA"/>
</dbReference>
<proteinExistence type="predicted"/>
<evidence type="ECO:0000313" key="3">
    <source>
        <dbReference type="Proteomes" id="UP000239480"/>
    </source>
</evidence>